<feature type="transmembrane region" description="Helical" evidence="1">
    <location>
        <begin position="93"/>
        <end position="115"/>
    </location>
</feature>
<dbReference type="Proteomes" id="UP001208690">
    <property type="component" value="Unassembled WGS sequence"/>
</dbReference>
<dbReference type="EMBL" id="JALIEB010000002">
    <property type="protein sequence ID" value="MCV3270564.1"/>
    <property type="molecule type" value="Genomic_DNA"/>
</dbReference>
<organism evidence="2 3">
    <name type="scientific">Roseobacter sinensis</name>
    <dbReference type="NCBI Taxonomy" id="2931391"/>
    <lineage>
        <taxon>Bacteria</taxon>
        <taxon>Pseudomonadati</taxon>
        <taxon>Pseudomonadota</taxon>
        <taxon>Alphaproteobacteria</taxon>
        <taxon>Rhodobacterales</taxon>
        <taxon>Roseobacteraceae</taxon>
        <taxon>Roseobacter</taxon>
    </lineage>
</organism>
<sequence>MYEIETDMRALKEAVEKHLGIKGASLGQQLRRAGRRLPRHLRAQAGLLAEAEVLVGNPRLLRQLDEARVARALDDVGTYLRGIDRAEARRTRLLSIAAVIAFNLILLFTAVVVVLRLRGLI</sequence>
<dbReference type="RefSeq" id="WP_263842890.1">
    <property type="nucleotide sequence ID" value="NZ_JALIEB010000002.1"/>
</dbReference>
<name>A0ABT3BAX7_9RHOB</name>
<reference evidence="2 3" key="1">
    <citation type="submission" date="2022-04" db="EMBL/GenBank/DDBJ databases">
        <title>Roseobacter sp. WL0113 is a bacterium isolated from neritic sediment.</title>
        <authorList>
            <person name="Wang L."/>
            <person name="He W."/>
            <person name="Zhang D.-F."/>
        </authorList>
    </citation>
    <scope>NUCLEOTIDE SEQUENCE [LARGE SCALE GENOMIC DNA]</scope>
    <source>
        <strain evidence="2 3">WL0113</strain>
    </source>
</reference>
<evidence type="ECO:0000256" key="1">
    <source>
        <dbReference type="SAM" id="Phobius"/>
    </source>
</evidence>
<accession>A0ABT3BAX7</accession>
<evidence type="ECO:0000313" key="3">
    <source>
        <dbReference type="Proteomes" id="UP001208690"/>
    </source>
</evidence>
<comment type="caution">
    <text evidence="2">The sequence shown here is derived from an EMBL/GenBank/DDBJ whole genome shotgun (WGS) entry which is preliminary data.</text>
</comment>
<protein>
    <recommendedName>
        <fullName evidence="4">Transmembrane protein</fullName>
    </recommendedName>
</protein>
<keyword evidence="3" id="KW-1185">Reference proteome</keyword>
<gene>
    <name evidence="2" type="ORF">MUB52_03915</name>
</gene>
<keyword evidence="1" id="KW-1133">Transmembrane helix</keyword>
<keyword evidence="1" id="KW-0472">Membrane</keyword>
<proteinExistence type="predicted"/>
<evidence type="ECO:0008006" key="4">
    <source>
        <dbReference type="Google" id="ProtNLM"/>
    </source>
</evidence>
<keyword evidence="1" id="KW-0812">Transmembrane</keyword>
<evidence type="ECO:0000313" key="2">
    <source>
        <dbReference type="EMBL" id="MCV3270564.1"/>
    </source>
</evidence>